<comment type="caution">
    <text evidence="2">The sequence shown here is derived from an EMBL/GenBank/DDBJ whole genome shotgun (WGS) entry which is preliminary data.</text>
</comment>
<name>A0ABD2BHX2_VESMC</name>
<organism evidence="2 3">
    <name type="scientific">Vespula maculifrons</name>
    <name type="common">Eastern yellow jacket</name>
    <name type="synonym">Wasp</name>
    <dbReference type="NCBI Taxonomy" id="7453"/>
    <lineage>
        <taxon>Eukaryota</taxon>
        <taxon>Metazoa</taxon>
        <taxon>Ecdysozoa</taxon>
        <taxon>Arthropoda</taxon>
        <taxon>Hexapoda</taxon>
        <taxon>Insecta</taxon>
        <taxon>Pterygota</taxon>
        <taxon>Neoptera</taxon>
        <taxon>Endopterygota</taxon>
        <taxon>Hymenoptera</taxon>
        <taxon>Apocrita</taxon>
        <taxon>Aculeata</taxon>
        <taxon>Vespoidea</taxon>
        <taxon>Vespidae</taxon>
        <taxon>Vespinae</taxon>
        <taxon>Vespula</taxon>
    </lineage>
</organism>
<evidence type="ECO:0000256" key="1">
    <source>
        <dbReference type="SAM" id="MobiDB-lite"/>
    </source>
</evidence>
<accession>A0ABD2BHX2</accession>
<reference evidence="2 3" key="1">
    <citation type="journal article" date="2024" name="Ann. Entomol. Soc. Am.">
        <title>Genomic analyses of the southern and eastern yellowjacket wasps (Hymenoptera: Vespidae) reveal evolutionary signatures of social life.</title>
        <authorList>
            <person name="Catto M.A."/>
            <person name="Caine P.B."/>
            <person name="Orr S.E."/>
            <person name="Hunt B.G."/>
            <person name="Goodisman M.A.D."/>
        </authorList>
    </citation>
    <scope>NUCLEOTIDE SEQUENCE [LARGE SCALE GENOMIC DNA]</scope>
    <source>
        <strain evidence="2">232</strain>
        <tissue evidence="2">Head and thorax</tissue>
    </source>
</reference>
<feature type="region of interest" description="Disordered" evidence="1">
    <location>
        <begin position="55"/>
        <end position="91"/>
    </location>
</feature>
<gene>
    <name evidence="2" type="ORF">V1477_014603</name>
</gene>
<proteinExistence type="predicted"/>
<dbReference type="EMBL" id="JAYRBN010000075">
    <property type="protein sequence ID" value="KAL2732362.1"/>
    <property type="molecule type" value="Genomic_DNA"/>
</dbReference>
<evidence type="ECO:0000313" key="2">
    <source>
        <dbReference type="EMBL" id="KAL2732362.1"/>
    </source>
</evidence>
<feature type="compositionally biased region" description="Low complexity" evidence="1">
    <location>
        <begin position="55"/>
        <end position="79"/>
    </location>
</feature>
<evidence type="ECO:0000313" key="3">
    <source>
        <dbReference type="Proteomes" id="UP001607303"/>
    </source>
</evidence>
<dbReference type="Proteomes" id="UP001607303">
    <property type="component" value="Unassembled WGS sequence"/>
</dbReference>
<dbReference type="AlphaFoldDB" id="A0ABD2BHX2"/>
<sequence>MVISTTRTITITTTTTITITTVAMAAAAAALAVSPAAAVTVITITITTIISTRISSSSNSSSSSSSSSSKKRMIGNSSSTRAPTAAPQAAEYSSRAAQDVVQSMTAAQKLSWTVTSLSRGTPQSGAVEKKSENLYPTNAKEGGLVRLFEALGKWSEAEFSTPPRSTRNEFEDREWSTGFPFVLALVEIQGEDDTNYRSGSSSSTTTTTTTKKQSFRIFVQSIDKRAMSLFICDKIFNGSKARKNLFIVRQQYREDDCIYLIISN</sequence>
<keyword evidence="3" id="KW-1185">Reference proteome</keyword>
<protein>
    <submittedName>
        <fullName evidence="2">Uncharacterized protein</fullName>
    </submittedName>
</protein>